<dbReference type="PANTHER" id="PTHR42940:SF7">
    <property type="entry name" value="ALCOHOL DEHYDROGENASE-LIKE N-TERMINAL DOMAIN-CONTAINING PROTEIN"/>
    <property type="match status" value="1"/>
</dbReference>
<dbReference type="GO" id="GO:0046872">
    <property type="term" value="F:metal ion binding"/>
    <property type="evidence" value="ECO:0007669"/>
    <property type="project" value="UniProtKB-KW"/>
</dbReference>
<evidence type="ECO:0000256" key="6">
    <source>
        <dbReference type="ARBA" id="ARBA00023027"/>
    </source>
</evidence>
<dbReference type="GO" id="GO:0005737">
    <property type="term" value="C:cytoplasm"/>
    <property type="evidence" value="ECO:0007669"/>
    <property type="project" value="TreeGrafter"/>
</dbReference>
<evidence type="ECO:0000313" key="9">
    <source>
        <dbReference type="Proteomes" id="UP001342314"/>
    </source>
</evidence>
<keyword evidence="6" id="KW-0520">NAD</keyword>
<keyword evidence="9" id="KW-1185">Reference proteome</keyword>
<comment type="similarity">
    <text evidence="2">Belongs to the zinc-containing alcohol dehydrogenase family.</text>
</comment>
<keyword evidence="4" id="KW-0862">Zinc</keyword>
<dbReference type="Gene3D" id="3.40.50.720">
    <property type="entry name" value="NAD(P)-binding Rossmann-like Domain"/>
    <property type="match status" value="1"/>
</dbReference>
<gene>
    <name evidence="8" type="ORF">Rhopal_006624-T1</name>
</gene>
<feature type="domain" description="Enoyl reductase (ER)" evidence="7">
    <location>
        <begin position="14"/>
        <end position="328"/>
    </location>
</feature>
<reference evidence="8 9" key="1">
    <citation type="submission" date="2021-12" db="EMBL/GenBank/DDBJ databases">
        <title>High titer production of polyol ester of fatty acids by Rhodotorula paludigena BS15 towards product separation-free biomass refinery.</title>
        <authorList>
            <person name="Mano J."/>
            <person name="Ono H."/>
            <person name="Tanaka T."/>
            <person name="Naito K."/>
            <person name="Sushida H."/>
            <person name="Ike M."/>
            <person name="Tokuyasu K."/>
            <person name="Kitaoka M."/>
        </authorList>
    </citation>
    <scope>NUCLEOTIDE SEQUENCE [LARGE SCALE GENOMIC DNA]</scope>
    <source>
        <strain evidence="8 9">BS15</strain>
    </source>
</reference>
<comment type="caution">
    <text evidence="8">The sequence shown here is derived from an EMBL/GenBank/DDBJ whole genome shotgun (WGS) entry which is preliminary data.</text>
</comment>
<dbReference type="InterPro" id="IPR013154">
    <property type="entry name" value="ADH-like_N"/>
</dbReference>
<dbReference type="InterPro" id="IPR036291">
    <property type="entry name" value="NAD(P)-bd_dom_sf"/>
</dbReference>
<evidence type="ECO:0000256" key="3">
    <source>
        <dbReference type="ARBA" id="ARBA00022723"/>
    </source>
</evidence>
<evidence type="ECO:0000256" key="5">
    <source>
        <dbReference type="ARBA" id="ARBA00023002"/>
    </source>
</evidence>
<proteinExistence type="inferred from homology"/>
<dbReference type="Proteomes" id="UP001342314">
    <property type="component" value="Unassembled WGS sequence"/>
</dbReference>
<dbReference type="PANTHER" id="PTHR42940">
    <property type="entry name" value="ALCOHOL DEHYDROGENASE 1-RELATED"/>
    <property type="match status" value="1"/>
</dbReference>
<dbReference type="SUPFAM" id="SSF50129">
    <property type="entry name" value="GroES-like"/>
    <property type="match status" value="1"/>
</dbReference>
<evidence type="ECO:0000313" key="8">
    <source>
        <dbReference type="EMBL" id="GJN93567.1"/>
    </source>
</evidence>
<evidence type="ECO:0000256" key="1">
    <source>
        <dbReference type="ARBA" id="ARBA00001947"/>
    </source>
</evidence>
<dbReference type="Pfam" id="PF08240">
    <property type="entry name" value="ADH_N"/>
    <property type="match status" value="1"/>
</dbReference>
<dbReference type="GO" id="GO:0004022">
    <property type="term" value="F:alcohol dehydrogenase (NAD+) activity"/>
    <property type="evidence" value="ECO:0007669"/>
    <property type="project" value="TreeGrafter"/>
</dbReference>
<dbReference type="InterPro" id="IPR011032">
    <property type="entry name" value="GroES-like_sf"/>
</dbReference>
<dbReference type="Gene3D" id="3.90.180.10">
    <property type="entry name" value="Medium-chain alcohol dehydrogenases, catalytic domain"/>
    <property type="match status" value="1"/>
</dbReference>
<protein>
    <recommendedName>
        <fullName evidence="7">Enoyl reductase (ER) domain-containing protein</fullName>
    </recommendedName>
</protein>
<dbReference type="InterPro" id="IPR020843">
    <property type="entry name" value="ER"/>
</dbReference>
<comment type="cofactor">
    <cofactor evidence="1">
        <name>Zn(2+)</name>
        <dbReference type="ChEBI" id="CHEBI:29105"/>
    </cofactor>
</comment>
<dbReference type="InterPro" id="IPR013149">
    <property type="entry name" value="ADH-like_C"/>
</dbReference>
<dbReference type="Pfam" id="PF00107">
    <property type="entry name" value="ADH_zinc_N"/>
    <property type="match status" value="1"/>
</dbReference>
<dbReference type="SMART" id="SM00829">
    <property type="entry name" value="PKS_ER"/>
    <property type="match status" value="1"/>
</dbReference>
<sequence>MSLPKTYKAAVIEEANAPFKIKDIEYKSPESGKVVIKVVASGDSLVVEQQMPTGLPRVPGHEIVGRVVEVPQDEKRWKVGDLVGSGWHGGHCGVCSRCVRGDFNTCENEARNGILSDGGHAEYATLRTEALCSIPEDIEPAKAAPLLCAGLTVFNSLRNMSLHPGDVVAVQGVGGLGHLAIQFARKMGYVVAAVSRGDSKKQLALELGAHHYIDSEDGDPAEALLKLGGAKVIAAVAPNGAAMASLIPGLAVDGQLIVLAPVEKLEVPTVLMIGKRLSVRGWPSGHAGDSEDTIKFAQTMGVDCKVETYPLERIQDAYDSMMNNKAQVEQDVVVNVDEPTDATRAAEEAVEEVKVEASDTTPGGDFTFSDTSKNLTPTIARSRSNGKKFKCVQRSSHHV</sequence>
<evidence type="ECO:0000256" key="2">
    <source>
        <dbReference type="ARBA" id="ARBA00008072"/>
    </source>
</evidence>
<name>A0AAV5GW79_9BASI</name>
<evidence type="ECO:0000259" key="7">
    <source>
        <dbReference type="SMART" id="SM00829"/>
    </source>
</evidence>
<evidence type="ECO:0000256" key="4">
    <source>
        <dbReference type="ARBA" id="ARBA00022833"/>
    </source>
</evidence>
<keyword evidence="5" id="KW-0560">Oxidoreductase</keyword>
<dbReference type="FunFam" id="3.40.50.720:FF:000039">
    <property type="entry name" value="Alcohol dehydrogenase AdhP"/>
    <property type="match status" value="1"/>
</dbReference>
<accession>A0AAV5GW79</accession>
<keyword evidence="3" id="KW-0479">Metal-binding</keyword>
<organism evidence="8 9">
    <name type="scientific">Rhodotorula paludigena</name>
    <dbReference type="NCBI Taxonomy" id="86838"/>
    <lineage>
        <taxon>Eukaryota</taxon>
        <taxon>Fungi</taxon>
        <taxon>Dikarya</taxon>
        <taxon>Basidiomycota</taxon>
        <taxon>Pucciniomycotina</taxon>
        <taxon>Microbotryomycetes</taxon>
        <taxon>Sporidiobolales</taxon>
        <taxon>Sporidiobolaceae</taxon>
        <taxon>Rhodotorula</taxon>
    </lineage>
</organism>
<dbReference type="EMBL" id="BQKY01000014">
    <property type="protein sequence ID" value="GJN93567.1"/>
    <property type="molecule type" value="Genomic_DNA"/>
</dbReference>
<dbReference type="AlphaFoldDB" id="A0AAV5GW79"/>
<dbReference type="SUPFAM" id="SSF51735">
    <property type="entry name" value="NAD(P)-binding Rossmann-fold domains"/>
    <property type="match status" value="1"/>
</dbReference>